<evidence type="ECO:0000313" key="3">
    <source>
        <dbReference type="EMBL" id="AUX32059.1"/>
    </source>
</evidence>
<sequence length="529" mass="58890">MRIFHPFLPLTAALVLGSLCASGCSDDSPGPAGDPSGSSAGGSSAEGSRCQPSGGGPHWLLEGETVTFPVTCASGLALAGDAFEVGPLPEGAAYDPIAREVTFSPGLDQAAVYDIEIRVAQTSEVGRVKVGVADAFADPSNVPVVDPTRYPEEYGLPVLFLSPVPEDKEYAPATVIYRGHTYAAEAELRGESSLSYPKRSYTLKFPKDDKFNEPDEAGGFTDRRKVVLITTFDDNSYVRQRLAYDLWNRLDPEHIQIKTYSAVLYLDGEYAGLYTVSDHVDGYLMEDHGYPQDGNLYKAVSHDANFALTDRSGDPKETLHDGFEKKEGTPAEGEPEAFSDLEDLVSFVAESDDATFAAEIGSRIDLRDYEDWWIFVTFIVANDSAGKNSYHYRDPAADGVFRYAPWDFNASFGQSWETEREPASDRVDYRDVNLLFERLLEEPSIGDPLRARYDQVLRGALAEAEIHAIVDGYVERIDASARRDEARWGEAYRSYEGWSWRDDFTTYEEEIAYLKAWISERWQHQDELY</sequence>
<organism evidence="3 4">
    <name type="scientific">Sorangium cellulosum</name>
    <name type="common">Polyangium cellulosum</name>
    <dbReference type="NCBI Taxonomy" id="56"/>
    <lineage>
        <taxon>Bacteria</taxon>
        <taxon>Pseudomonadati</taxon>
        <taxon>Myxococcota</taxon>
        <taxon>Polyangia</taxon>
        <taxon>Polyangiales</taxon>
        <taxon>Polyangiaceae</taxon>
        <taxon>Sorangium</taxon>
    </lineage>
</organism>
<protein>
    <submittedName>
        <fullName evidence="3">Lipoprotein</fullName>
    </submittedName>
</protein>
<dbReference type="AlphaFoldDB" id="A0A4P2QPI0"/>
<evidence type="ECO:0000256" key="2">
    <source>
        <dbReference type="SAM" id="SignalP"/>
    </source>
</evidence>
<dbReference type="InterPro" id="IPR014867">
    <property type="entry name" value="Spore_coat_CotH_CotH2/3/7"/>
</dbReference>
<gene>
    <name evidence="3" type="primary">nlpC</name>
    <name evidence="3" type="ORF">SOCE836_041950</name>
</gene>
<evidence type="ECO:0000256" key="1">
    <source>
        <dbReference type="SAM" id="MobiDB-lite"/>
    </source>
</evidence>
<proteinExistence type="predicted"/>
<name>A0A4P2QPI0_SORCE</name>
<feature type="chain" id="PRO_5020776426" evidence="2">
    <location>
        <begin position="22"/>
        <end position="529"/>
    </location>
</feature>
<dbReference type="RefSeq" id="WP_129575733.1">
    <property type="nucleotide sequence ID" value="NZ_CP012672.1"/>
</dbReference>
<keyword evidence="2" id="KW-0732">Signal</keyword>
<feature type="region of interest" description="Disordered" evidence="1">
    <location>
        <begin position="310"/>
        <end position="335"/>
    </location>
</feature>
<dbReference type="EMBL" id="CP012672">
    <property type="protein sequence ID" value="AUX32059.1"/>
    <property type="molecule type" value="Genomic_DNA"/>
</dbReference>
<feature type="signal peptide" evidence="2">
    <location>
        <begin position="1"/>
        <end position="21"/>
    </location>
</feature>
<dbReference type="PANTHER" id="PTHR40050:SF1">
    <property type="entry name" value="INNER SPORE COAT PROTEIN H"/>
    <property type="match status" value="1"/>
</dbReference>
<feature type="compositionally biased region" description="Basic and acidic residues" evidence="1">
    <location>
        <begin position="311"/>
        <end position="329"/>
    </location>
</feature>
<dbReference type="PANTHER" id="PTHR40050">
    <property type="entry name" value="INNER SPORE COAT PROTEIN H"/>
    <property type="match status" value="1"/>
</dbReference>
<dbReference type="Proteomes" id="UP000295497">
    <property type="component" value="Chromosome"/>
</dbReference>
<accession>A0A4P2QPI0</accession>
<feature type="region of interest" description="Disordered" evidence="1">
    <location>
        <begin position="26"/>
        <end position="56"/>
    </location>
</feature>
<feature type="compositionally biased region" description="Low complexity" evidence="1">
    <location>
        <begin position="26"/>
        <end position="48"/>
    </location>
</feature>
<evidence type="ECO:0000313" key="4">
    <source>
        <dbReference type="Proteomes" id="UP000295497"/>
    </source>
</evidence>
<reference evidence="3 4" key="1">
    <citation type="submission" date="2015-09" db="EMBL/GenBank/DDBJ databases">
        <title>Sorangium comparison.</title>
        <authorList>
            <person name="Zaburannyi N."/>
            <person name="Bunk B."/>
            <person name="Overmann J."/>
            <person name="Mueller R."/>
        </authorList>
    </citation>
    <scope>NUCLEOTIDE SEQUENCE [LARGE SCALE GENOMIC DNA]</scope>
    <source>
        <strain evidence="3 4">So ce836</strain>
    </source>
</reference>
<dbReference type="Pfam" id="PF08757">
    <property type="entry name" value="CotH"/>
    <property type="match status" value="1"/>
</dbReference>
<keyword evidence="3" id="KW-0449">Lipoprotein</keyword>